<dbReference type="InterPro" id="IPR023214">
    <property type="entry name" value="HAD_sf"/>
</dbReference>
<dbReference type="OrthoDB" id="287041at2759"/>
<feature type="domain" description="FCP1 homology" evidence="1">
    <location>
        <begin position="64"/>
        <end position="175"/>
    </location>
</feature>
<sequence length="262" mass="31665">MDLRLPFLSSKNEKLILVKKAVQKLENMLFLTRIKENKLPSQQKTRPVLLLKPEKLLFRRYPSLFDYKICIRPFSHLFLFNLAHHYEIISFVPGTRNEQKFIYDHLDPYGCISYRLNNEQIDLNRNYDNLIVIQTEENQWGEKFKKNLLNVQEWNGKKDEKLFLLDQFLSNLLFVDQSTWSRTIDSYKDLPFFECYNHVQKRIFHSRNFFFSNYDNFMKKVRDEKVREFEDAQIVMNEQLLKEKAMSNWITPIIGFLKTLIA</sequence>
<name>A0A0R0LYG4_9MICR</name>
<proteinExistence type="predicted"/>
<evidence type="ECO:0000313" key="3">
    <source>
        <dbReference type="Proteomes" id="UP000051530"/>
    </source>
</evidence>
<gene>
    <name evidence="2" type="ORF">M153_2800005356</name>
</gene>
<dbReference type="VEuPathDB" id="MicrosporidiaDB:M153_2800005356"/>
<protein>
    <submittedName>
        <fullName evidence="2">TFIIF-interacting CTD phosphatase, including NLI-interacting factor</fullName>
    </submittedName>
</protein>
<dbReference type="AlphaFoldDB" id="A0A0R0LYG4"/>
<evidence type="ECO:0000259" key="1">
    <source>
        <dbReference type="Pfam" id="PF03031"/>
    </source>
</evidence>
<dbReference type="Proteomes" id="UP000051530">
    <property type="component" value="Unassembled WGS sequence"/>
</dbReference>
<organism evidence="2 3">
    <name type="scientific">Pseudoloma neurophilia</name>
    <dbReference type="NCBI Taxonomy" id="146866"/>
    <lineage>
        <taxon>Eukaryota</taxon>
        <taxon>Fungi</taxon>
        <taxon>Fungi incertae sedis</taxon>
        <taxon>Microsporidia</taxon>
        <taxon>Pseudoloma</taxon>
    </lineage>
</organism>
<accession>A0A0R0LYG4</accession>
<dbReference type="Gene3D" id="3.40.50.1000">
    <property type="entry name" value="HAD superfamily/HAD-like"/>
    <property type="match status" value="1"/>
</dbReference>
<dbReference type="SUPFAM" id="SSF56784">
    <property type="entry name" value="HAD-like"/>
    <property type="match status" value="1"/>
</dbReference>
<dbReference type="InterPro" id="IPR004274">
    <property type="entry name" value="FCP1_dom"/>
</dbReference>
<dbReference type="InterPro" id="IPR036412">
    <property type="entry name" value="HAD-like_sf"/>
</dbReference>
<dbReference type="Pfam" id="PF03031">
    <property type="entry name" value="NIF"/>
    <property type="match status" value="1"/>
</dbReference>
<evidence type="ECO:0000313" key="2">
    <source>
        <dbReference type="EMBL" id="KRH94374.1"/>
    </source>
</evidence>
<comment type="caution">
    <text evidence="2">The sequence shown here is derived from an EMBL/GenBank/DDBJ whole genome shotgun (WGS) entry which is preliminary data.</text>
</comment>
<dbReference type="EMBL" id="LGUB01000085">
    <property type="protein sequence ID" value="KRH94374.1"/>
    <property type="molecule type" value="Genomic_DNA"/>
</dbReference>
<reference evidence="2 3" key="1">
    <citation type="submission" date="2015-07" db="EMBL/GenBank/DDBJ databases">
        <title>The genome of Pseudoloma neurophilia, a relevant intracellular parasite of the zebrafish.</title>
        <authorList>
            <person name="Ndikumana S."/>
            <person name="Pelin A."/>
            <person name="Sanders J."/>
            <person name="Corradi N."/>
        </authorList>
    </citation>
    <scope>NUCLEOTIDE SEQUENCE [LARGE SCALE GENOMIC DNA]</scope>
    <source>
        <strain evidence="2 3">MK1</strain>
    </source>
</reference>
<keyword evidence="3" id="KW-1185">Reference proteome</keyword>